<evidence type="ECO:0000313" key="2">
    <source>
        <dbReference type="EMBL" id="SNR57771.1"/>
    </source>
</evidence>
<protein>
    <submittedName>
        <fullName evidence="2">RHS repeat-associated core domain-containing protein</fullName>
    </submittedName>
</protein>
<organism evidence="2 3">
    <name type="scientific">Actinomadura mexicana</name>
    <dbReference type="NCBI Taxonomy" id="134959"/>
    <lineage>
        <taxon>Bacteria</taxon>
        <taxon>Bacillati</taxon>
        <taxon>Actinomycetota</taxon>
        <taxon>Actinomycetes</taxon>
        <taxon>Streptosporangiales</taxon>
        <taxon>Thermomonosporaceae</taxon>
        <taxon>Actinomadura</taxon>
    </lineage>
</organism>
<accession>A0A238XGR7</accession>
<dbReference type="Proteomes" id="UP000198420">
    <property type="component" value="Unassembled WGS sequence"/>
</dbReference>
<dbReference type="InterPro" id="IPR022385">
    <property type="entry name" value="Rhs_assc_core"/>
</dbReference>
<proteinExistence type="predicted"/>
<reference evidence="3" key="1">
    <citation type="submission" date="2017-06" db="EMBL/GenBank/DDBJ databases">
        <authorList>
            <person name="Varghese N."/>
            <person name="Submissions S."/>
        </authorList>
    </citation>
    <scope>NUCLEOTIDE SEQUENCE [LARGE SCALE GENOMIC DNA]</scope>
    <source>
        <strain evidence="3">DSM 44485</strain>
    </source>
</reference>
<evidence type="ECO:0000313" key="3">
    <source>
        <dbReference type="Proteomes" id="UP000198420"/>
    </source>
</evidence>
<sequence length="219" mass="23357">MSPSGTVTAVRYYSHAGQNVAYRTGTSSSTVQFLVPDYQGSADTTVNAVDQDNWSVRRFAPFGNERSSPIGLWPTLMDKGYVGGTKDITTGLTHLGAREYDPVTGRFLSAAPVTGGGDPLTANGYSYAGNNPVDHADPSGQYRDGGFRPGPSSYGNDGPRERWDNANQHRNSFRRGGGGGVYLAPHAPPAVAAAGSEKFADTAKRYDWQGPLRCGSYRV</sequence>
<feature type="region of interest" description="Disordered" evidence="1">
    <location>
        <begin position="130"/>
        <end position="177"/>
    </location>
</feature>
<gene>
    <name evidence="2" type="ORF">SAMN06265355_104310</name>
</gene>
<dbReference type="AlphaFoldDB" id="A0A238XGR7"/>
<dbReference type="EMBL" id="FZNP01000004">
    <property type="protein sequence ID" value="SNR57771.1"/>
    <property type="molecule type" value="Genomic_DNA"/>
</dbReference>
<name>A0A238XGR7_9ACTN</name>
<keyword evidence="3" id="KW-1185">Reference proteome</keyword>
<dbReference type="PANTHER" id="PTHR32305">
    <property type="match status" value="1"/>
</dbReference>
<evidence type="ECO:0000256" key="1">
    <source>
        <dbReference type="SAM" id="MobiDB-lite"/>
    </source>
</evidence>
<dbReference type="Gene3D" id="2.180.10.10">
    <property type="entry name" value="RHS repeat-associated core"/>
    <property type="match status" value="1"/>
</dbReference>
<dbReference type="NCBIfam" id="TIGR03696">
    <property type="entry name" value="Rhs_assc_core"/>
    <property type="match status" value="1"/>
</dbReference>
<dbReference type="RefSeq" id="WP_179278831.1">
    <property type="nucleotide sequence ID" value="NZ_FZNP01000004.1"/>
</dbReference>
<dbReference type="InterPro" id="IPR050708">
    <property type="entry name" value="T6SS_VgrG/RHS"/>
</dbReference>
<dbReference type="PANTHER" id="PTHR32305:SF17">
    <property type="entry name" value="TRNA NUCLEASE WAPA"/>
    <property type="match status" value="1"/>
</dbReference>